<dbReference type="Gene3D" id="3.90.226.10">
    <property type="entry name" value="2-enoyl-CoA Hydratase, Chain A, domain 1"/>
    <property type="match status" value="1"/>
</dbReference>
<dbReference type="PANTHER" id="PTHR32060">
    <property type="entry name" value="TAIL-SPECIFIC PROTEASE"/>
    <property type="match status" value="1"/>
</dbReference>
<comment type="caution">
    <text evidence="8">The sequence shown here is derived from an EMBL/GenBank/DDBJ whole genome shotgun (WGS) entry which is preliminary data.</text>
</comment>
<keyword evidence="4 5" id="KW-0720">Serine protease</keyword>
<dbReference type="Proteomes" id="UP000283993">
    <property type="component" value="Unassembled WGS sequence"/>
</dbReference>
<dbReference type="NCBIfam" id="TIGR00225">
    <property type="entry name" value="prc"/>
    <property type="match status" value="1"/>
</dbReference>
<keyword evidence="3 5" id="KW-0378">Hydrolase</keyword>
<dbReference type="FunFam" id="3.90.226.10:FF:000029">
    <property type="entry name" value="Peptidase, S41 family"/>
    <property type="match status" value="1"/>
</dbReference>
<evidence type="ECO:0000256" key="2">
    <source>
        <dbReference type="ARBA" id="ARBA00022670"/>
    </source>
</evidence>
<protein>
    <submittedName>
        <fullName evidence="8">Peptidase S41</fullName>
    </submittedName>
</protein>
<evidence type="ECO:0000313" key="9">
    <source>
        <dbReference type="Proteomes" id="UP000283993"/>
    </source>
</evidence>
<evidence type="ECO:0000256" key="6">
    <source>
        <dbReference type="SAM" id="MobiDB-lite"/>
    </source>
</evidence>
<evidence type="ECO:0000256" key="4">
    <source>
        <dbReference type="ARBA" id="ARBA00022825"/>
    </source>
</evidence>
<name>A0A423PF98_9GAMM</name>
<dbReference type="GO" id="GO:0006508">
    <property type="term" value="P:proteolysis"/>
    <property type="evidence" value="ECO:0007669"/>
    <property type="project" value="UniProtKB-KW"/>
</dbReference>
<dbReference type="AlphaFoldDB" id="A0A423PF98"/>
<dbReference type="GO" id="GO:0004175">
    <property type="term" value="F:endopeptidase activity"/>
    <property type="evidence" value="ECO:0007669"/>
    <property type="project" value="TreeGrafter"/>
</dbReference>
<accession>A0A423PF98</accession>
<dbReference type="InterPro" id="IPR001478">
    <property type="entry name" value="PDZ"/>
</dbReference>
<proteinExistence type="inferred from homology"/>
<dbReference type="SUPFAM" id="SSF52096">
    <property type="entry name" value="ClpP/crotonase"/>
    <property type="match status" value="1"/>
</dbReference>
<dbReference type="Gene3D" id="3.30.750.44">
    <property type="match status" value="1"/>
</dbReference>
<sequence length="446" mass="47316">MRATIRSTLLIAFGVIIGTVLALPPGAFAQPGDDSRDEAADAPAHGLPLEELRTFVEILNRVKQGYVEDVSDQALLENAIRGMLDGLDPHSAYLNKSEFKEISISTSGRFGGLGVEVQIENGFVRVVAPIDDTPASEAGLQAGDLIVRIDGKAVKGMSLMDAVKTMRGDPGSEVTLTILRDGRDEPFTVTLERSVIRVESVKARMLDDGYGYVRITQFSSQTGESLERELERLQDRADEGLRGIVLDLRNNPGGVLSSAVDVADTFLDAGGIVSIKGRAENTDQQFDAEPGDMLDGAPIVVLVNEGSASASEIVAGALQDDSRAVIMGSRTFGKGSVQTILPLANGAALKLTTARYYTPSGRSIQAEGIDPDVGIQNVNVTAAQGSEVLPFSEADLAGALANDNDDDEDGPRDGVKGPDGKPLAESDYALYEALNLLKGLYILRTR</sequence>
<dbReference type="PANTHER" id="PTHR32060:SF30">
    <property type="entry name" value="CARBOXY-TERMINAL PROCESSING PROTEASE CTPA"/>
    <property type="match status" value="1"/>
</dbReference>
<dbReference type="SMART" id="SM00228">
    <property type="entry name" value="PDZ"/>
    <property type="match status" value="1"/>
</dbReference>
<feature type="compositionally biased region" description="Basic and acidic residues" evidence="6">
    <location>
        <begin position="411"/>
        <end position="422"/>
    </location>
</feature>
<dbReference type="RefSeq" id="WP_123632275.1">
    <property type="nucleotide sequence ID" value="NZ_AYKH01000043.1"/>
</dbReference>
<dbReference type="EMBL" id="AYKH01000043">
    <property type="protein sequence ID" value="ROO24268.1"/>
    <property type="molecule type" value="Genomic_DNA"/>
</dbReference>
<evidence type="ECO:0000313" key="8">
    <source>
        <dbReference type="EMBL" id="ROO24268.1"/>
    </source>
</evidence>
<dbReference type="InterPro" id="IPR036034">
    <property type="entry name" value="PDZ_sf"/>
</dbReference>
<keyword evidence="9" id="KW-1185">Reference proteome</keyword>
<dbReference type="Pfam" id="PF13180">
    <property type="entry name" value="PDZ_2"/>
    <property type="match status" value="1"/>
</dbReference>
<evidence type="ECO:0000256" key="5">
    <source>
        <dbReference type="RuleBase" id="RU004404"/>
    </source>
</evidence>
<dbReference type="InterPro" id="IPR029045">
    <property type="entry name" value="ClpP/crotonase-like_dom_sf"/>
</dbReference>
<dbReference type="Pfam" id="PF22694">
    <property type="entry name" value="CtpB_N-like"/>
    <property type="match status" value="1"/>
</dbReference>
<evidence type="ECO:0000259" key="7">
    <source>
        <dbReference type="PROSITE" id="PS50106"/>
    </source>
</evidence>
<dbReference type="InterPro" id="IPR004447">
    <property type="entry name" value="Peptidase_S41A"/>
</dbReference>
<dbReference type="CDD" id="cd06782">
    <property type="entry name" value="cpPDZ_CPP-like"/>
    <property type="match status" value="1"/>
</dbReference>
<dbReference type="GO" id="GO:0008236">
    <property type="term" value="F:serine-type peptidase activity"/>
    <property type="evidence" value="ECO:0007669"/>
    <property type="project" value="UniProtKB-KW"/>
</dbReference>
<gene>
    <name evidence="8" type="ORF">SAOR_15870</name>
</gene>
<dbReference type="GO" id="GO:0030288">
    <property type="term" value="C:outer membrane-bounded periplasmic space"/>
    <property type="evidence" value="ECO:0007669"/>
    <property type="project" value="TreeGrafter"/>
</dbReference>
<dbReference type="GO" id="GO:0007165">
    <property type="term" value="P:signal transduction"/>
    <property type="evidence" value="ECO:0007669"/>
    <property type="project" value="TreeGrafter"/>
</dbReference>
<feature type="domain" description="PDZ" evidence="7">
    <location>
        <begin position="101"/>
        <end position="167"/>
    </location>
</feature>
<feature type="region of interest" description="Disordered" evidence="6">
    <location>
        <begin position="400"/>
        <end position="422"/>
    </location>
</feature>
<dbReference type="Pfam" id="PF03572">
    <property type="entry name" value="Peptidase_S41"/>
    <property type="match status" value="1"/>
</dbReference>
<keyword evidence="2 5" id="KW-0645">Protease</keyword>
<dbReference type="SUPFAM" id="SSF50156">
    <property type="entry name" value="PDZ domain-like"/>
    <property type="match status" value="1"/>
</dbReference>
<evidence type="ECO:0000256" key="1">
    <source>
        <dbReference type="ARBA" id="ARBA00009179"/>
    </source>
</evidence>
<dbReference type="InterPro" id="IPR055210">
    <property type="entry name" value="CtpA/B_N"/>
</dbReference>
<dbReference type="PROSITE" id="PS50106">
    <property type="entry name" value="PDZ"/>
    <property type="match status" value="1"/>
</dbReference>
<dbReference type="InterPro" id="IPR005151">
    <property type="entry name" value="Tail-specific_protease"/>
</dbReference>
<dbReference type="SMART" id="SM00245">
    <property type="entry name" value="TSPc"/>
    <property type="match status" value="1"/>
</dbReference>
<evidence type="ECO:0000256" key="3">
    <source>
        <dbReference type="ARBA" id="ARBA00022801"/>
    </source>
</evidence>
<dbReference type="Gene3D" id="2.30.42.10">
    <property type="match status" value="1"/>
</dbReference>
<organism evidence="8 9">
    <name type="scientific">Salinisphaera orenii MK-B5</name>
    <dbReference type="NCBI Taxonomy" id="856730"/>
    <lineage>
        <taxon>Bacteria</taxon>
        <taxon>Pseudomonadati</taxon>
        <taxon>Pseudomonadota</taxon>
        <taxon>Gammaproteobacteria</taxon>
        <taxon>Salinisphaerales</taxon>
        <taxon>Salinisphaeraceae</taxon>
        <taxon>Salinisphaera</taxon>
    </lineage>
</organism>
<dbReference type="CDD" id="cd07560">
    <property type="entry name" value="Peptidase_S41_CPP"/>
    <property type="match status" value="1"/>
</dbReference>
<dbReference type="FunFam" id="2.30.42.10:FF:000063">
    <property type="entry name" value="Peptidase, S41 family"/>
    <property type="match status" value="1"/>
</dbReference>
<reference evidence="8 9" key="1">
    <citation type="submission" date="2013-10" db="EMBL/GenBank/DDBJ databases">
        <title>Salinisphaera orenii MK-B5 Genome Sequencing.</title>
        <authorList>
            <person name="Lai Q."/>
            <person name="Li C."/>
            <person name="Shao Z."/>
        </authorList>
    </citation>
    <scope>NUCLEOTIDE SEQUENCE [LARGE SCALE GENOMIC DNA]</scope>
    <source>
        <strain evidence="8 9">MK-B5</strain>
    </source>
</reference>
<comment type="similarity">
    <text evidence="1 5">Belongs to the peptidase S41A family.</text>
</comment>